<dbReference type="PRINTS" id="PR01270">
    <property type="entry name" value="HDASUPER"/>
</dbReference>
<accession>A0A1I6FXV4</accession>
<dbReference type="PANTHER" id="PTHR10625">
    <property type="entry name" value="HISTONE DEACETYLASE HDAC1-RELATED"/>
    <property type="match status" value="1"/>
</dbReference>
<dbReference type="CDD" id="cd11599">
    <property type="entry name" value="HDAC_classII_2"/>
    <property type="match status" value="1"/>
</dbReference>
<dbReference type="PANTHER" id="PTHR10625:SF10">
    <property type="entry name" value="HISTONE DEACETYLASE HDAC1"/>
    <property type="match status" value="1"/>
</dbReference>
<dbReference type="Proteomes" id="UP000199658">
    <property type="component" value="Unassembled WGS sequence"/>
</dbReference>
<reference evidence="4" key="1">
    <citation type="submission" date="2016-10" db="EMBL/GenBank/DDBJ databases">
        <authorList>
            <person name="Varghese N."/>
            <person name="Submissions S."/>
        </authorList>
    </citation>
    <scope>NUCLEOTIDE SEQUENCE [LARGE SCALE GENOMIC DNA]</scope>
    <source>
        <strain evidence="4">DSM 26921</strain>
    </source>
</reference>
<comment type="similarity">
    <text evidence="1">Belongs to the histone deacetylase family.</text>
</comment>
<protein>
    <submittedName>
        <fullName evidence="3">Acetoin utilization deacetylase AcuC</fullName>
    </submittedName>
</protein>
<dbReference type="Gene3D" id="3.40.800.20">
    <property type="entry name" value="Histone deacetylase domain"/>
    <property type="match status" value="1"/>
</dbReference>
<name>A0A1I6FXV4_9RHOB</name>
<dbReference type="EMBL" id="FOYO01000001">
    <property type="protein sequence ID" value="SFR34769.1"/>
    <property type="molecule type" value="Genomic_DNA"/>
</dbReference>
<dbReference type="Pfam" id="PF00850">
    <property type="entry name" value="Hist_deacetyl"/>
    <property type="match status" value="1"/>
</dbReference>
<dbReference type="STRING" id="670154.SAMN04488002_0532"/>
<dbReference type="GO" id="GO:0004407">
    <property type="term" value="F:histone deacetylase activity"/>
    <property type="evidence" value="ECO:0007669"/>
    <property type="project" value="TreeGrafter"/>
</dbReference>
<keyword evidence="4" id="KW-1185">Reference proteome</keyword>
<gene>
    <name evidence="3" type="ORF">SAMN04488002_0532</name>
</gene>
<proteinExistence type="inferred from homology"/>
<dbReference type="InterPro" id="IPR023801">
    <property type="entry name" value="His_deacetylse_dom"/>
</dbReference>
<dbReference type="OrthoDB" id="9808367at2"/>
<evidence type="ECO:0000259" key="2">
    <source>
        <dbReference type="Pfam" id="PF00850"/>
    </source>
</evidence>
<dbReference type="InterPro" id="IPR000286">
    <property type="entry name" value="HDACs"/>
</dbReference>
<sequence length="313" mass="33471">MTTALLTHPDCLNHVTPPGHPERVDRLMAIYSALDAMDHTGLQRVEAPMGTDADILRVHPQAHIDAIKAAAPNSGSIALDADTHMSEGSLNAAYRGVGAMTTAVDMVLNGDVQNAFAAMRPPGHHAEKQTPMGFCLFGNVAIAAKHALDVHGLERVAIVDFDVHHGNGTQDLLWDEGRALFISSHQMPLYPGSGAADETGTSGNILNIPLPPNSGGAELRKVYERIVLPALNDFKPQLVLISAGFDAHRNDPLANLNWDEADFVWATEQLCDVADTHCEGRVVSTLEGGYDLDALAASTRAHLEVLIERGTHG</sequence>
<feature type="domain" description="Histone deacetylase" evidence="2">
    <location>
        <begin position="20"/>
        <end position="306"/>
    </location>
</feature>
<organism evidence="3 4">
    <name type="scientific">Litoreibacter janthinus</name>
    <dbReference type="NCBI Taxonomy" id="670154"/>
    <lineage>
        <taxon>Bacteria</taxon>
        <taxon>Pseudomonadati</taxon>
        <taxon>Pseudomonadota</taxon>
        <taxon>Alphaproteobacteria</taxon>
        <taxon>Rhodobacterales</taxon>
        <taxon>Roseobacteraceae</taxon>
        <taxon>Litoreibacter</taxon>
    </lineage>
</organism>
<dbReference type="InterPro" id="IPR023696">
    <property type="entry name" value="Ureohydrolase_dom_sf"/>
</dbReference>
<evidence type="ECO:0000256" key="1">
    <source>
        <dbReference type="ARBA" id="ARBA00005947"/>
    </source>
</evidence>
<evidence type="ECO:0000313" key="3">
    <source>
        <dbReference type="EMBL" id="SFR34769.1"/>
    </source>
</evidence>
<dbReference type="GO" id="GO:0040029">
    <property type="term" value="P:epigenetic regulation of gene expression"/>
    <property type="evidence" value="ECO:0007669"/>
    <property type="project" value="TreeGrafter"/>
</dbReference>
<dbReference type="SUPFAM" id="SSF52768">
    <property type="entry name" value="Arginase/deacetylase"/>
    <property type="match status" value="1"/>
</dbReference>
<evidence type="ECO:0000313" key="4">
    <source>
        <dbReference type="Proteomes" id="UP000199658"/>
    </source>
</evidence>
<dbReference type="AlphaFoldDB" id="A0A1I6FXV4"/>
<dbReference type="RefSeq" id="WP_090212163.1">
    <property type="nucleotide sequence ID" value="NZ_FOYO01000001.1"/>
</dbReference>
<dbReference type="InterPro" id="IPR037138">
    <property type="entry name" value="His_deacetylse_dom_sf"/>
</dbReference>